<dbReference type="InterPro" id="IPR031949">
    <property type="entry name" value="DUF4776"/>
</dbReference>
<protein>
    <recommendedName>
        <fullName evidence="2">DUF4776 domain-containing protein</fullName>
    </recommendedName>
</protein>
<feature type="region of interest" description="Disordered" evidence="1">
    <location>
        <begin position="733"/>
        <end position="756"/>
    </location>
</feature>
<evidence type="ECO:0000313" key="3">
    <source>
        <dbReference type="EMBL" id="KOC63565.1"/>
    </source>
</evidence>
<proteinExistence type="predicted"/>
<evidence type="ECO:0000256" key="1">
    <source>
        <dbReference type="SAM" id="MobiDB-lite"/>
    </source>
</evidence>
<evidence type="ECO:0000259" key="2">
    <source>
        <dbReference type="Pfam" id="PF16003"/>
    </source>
</evidence>
<feature type="compositionally biased region" description="Basic and acidic residues" evidence="1">
    <location>
        <begin position="449"/>
        <end position="462"/>
    </location>
</feature>
<feature type="compositionally biased region" description="Basic residues" evidence="1">
    <location>
        <begin position="1159"/>
        <end position="1180"/>
    </location>
</feature>
<evidence type="ECO:0000313" key="4">
    <source>
        <dbReference type="Proteomes" id="UP000053825"/>
    </source>
</evidence>
<feature type="region of interest" description="Disordered" evidence="1">
    <location>
        <begin position="1019"/>
        <end position="1038"/>
    </location>
</feature>
<dbReference type="OrthoDB" id="7693993at2759"/>
<feature type="domain" description="DUF4776" evidence="2">
    <location>
        <begin position="960"/>
        <end position="1103"/>
    </location>
</feature>
<dbReference type="PANTHER" id="PTHR39079">
    <property type="entry name" value="FI08034P-RELATED"/>
    <property type="match status" value="1"/>
</dbReference>
<name>A0A0L7QY65_9HYME</name>
<dbReference type="Pfam" id="PF16003">
    <property type="entry name" value="DUF4776"/>
    <property type="match status" value="1"/>
</dbReference>
<dbReference type="STRING" id="597456.A0A0L7QY65"/>
<feature type="region of interest" description="Disordered" evidence="1">
    <location>
        <begin position="800"/>
        <end position="941"/>
    </location>
</feature>
<dbReference type="PANTHER" id="PTHR39079:SF1">
    <property type="entry name" value="GH11706P-RELATED"/>
    <property type="match status" value="1"/>
</dbReference>
<feature type="compositionally biased region" description="Low complexity" evidence="1">
    <location>
        <begin position="616"/>
        <end position="625"/>
    </location>
</feature>
<feature type="region of interest" description="Disordered" evidence="1">
    <location>
        <begin position="426"/>
        <end position="462"/>
    </location>
</feature>
<sequence length="1180" mass="132212">MSCFGGRDEQIYMVEMLVHKLTLTRNKIKDIGEFPVAVKIKFLDFPVFEITREDFYSLKPPPPGEDGTFHFMIGRSCLFVKQPKELVRELQSTMIKVGVFRLGDTYPIAETEITLPGCLCDQVAMAQNDPANLPKPFMVKGSFNLLDPGENPSGTLEMEMRLLCYGRSIMTHYELHPKFFTFRNDDREREFCVRRLVPPSYRPDVKDIADYPDRTTMDETERKMALKKRTSRSKGEQLYILEVFVDRVNLNHDITNVSEEDLIVCVRFTDLPVYQINVPPNKEVDGQDDEQTENSTDSKFGKSCLFAKTPSCLIRAIRWSPLCLELYDKTSSCSDKNPGILGRTKITLPACMCKHVIKAQNQASTPCTVKDTFDLTNSDGKMTGNVTVILRLSCYGSSIVKNFSLQGKSFMLEDSPLRKFLCPHIPSDSTNNDRKDSKDEATSSKPLLKRPDSPPRISMEDPAFKTLTTAEKLNDPKYRELVYTAYPNERTCSCLPADRSKHPMECRSGCTRPCCVKLRNPNILSPREDKHAEDTLANTYCVNNVLSALNTLKEDSPCVKPARLRGGGDIEQIYLSSVSNSGYRWTDYDTGADYTWYGDKNNRERRLEGGGGGEEGMSSCSCSGSPVPVPHRKSGSREGDVIPIFDACTPRVTSTGAKPGCACPGKDSKSPRGGAKCMKSPCMGIDCLIRAFKDAQEFVDSIGKVPGLEGLGLMDPSESPYFGRDLDRDYVDVEAEEESKRRKPGSPRAPTCTAPCSMQIGKLDETRPPLSPYAPDLPRGVTVPPRLGIVREAIPVLPEAGSALVSTKHRKKEEKKDEKTDKKELDATSLAVTEAEMGPCGEPKCKSRRRKPPDSEAVHQTASQISSKPRAGVKKSATTKGRRKSPKTSRGGSSKRRGNLRGSPGYRSSNPRSQQRKTFDNKEKGKDFGPDGDRSPALQPEVPVSRRVMKYVYFVGDFYPGINYGHRECIDVNLRVPANMGWLWNTVNTAGNLKPRIGWKPGAIGRYLYEMLQDAKENSFAEEDERDYEPSRRTGRAMSYQGMQKQLKMEGEEEGVEAPPTLHIHRKDGTYYVTMYPIRQETSTDARLAEPMKPLQFKIVKNKDDASVASSSTASDMEIEFSPPAAVSRIRKKPDVIHVDTQVRQQEIIDAYKAEELKKKSRRGRRDKRLRKASKTSVRK</sequence>
<gene>
    <name evidence="3" type="ORF">WH47_02312</name>
</gene>
<dbReference type="Proteomes" id="UP000053825">
    <property type="component" value="Unassembled WGS sequence"/>
</dbReference>
<dbReference type="Pfam" id="PF14924">
    <property type="entry name" value="MAP10_N"/>
    <property type="match status" value="2"/>
</dbReference>
<accession>A0A0L7QY65</accession>
<dbReference type="EMBL" id="KQ414694">
    <property type="protein sequence ID" value="KOC63565.1"/>
    <property type="molecule type" value="Genomic_DNA"/>
</dbReference>
<feature type="region of interest" description="Disordered" evidence="1">
    <location>
        <begin position="607"/>
        <end position="636"/>
    </location>
</feature>
<feature type="compositionally biased region" description="Polar residues" evidence="1">
    <location>
        <begin position="858"/>
        <end position="867"/>
    </location>
</feature>
<keyword evidence="4" id="KW-1185">Reference proteome</keyword>
<feature type="compositionally biased region" description="Basic and acidic residues" evidence="1">
    <location>
        <begin position="431"/>
        <end position="442"/>
    </location>
</feature>
<feature type="compositionally biased region" description="Basic and acidic residues" evidence="1">
    <location>
        <begin position="917"/>
        <end position="934"/>
    </location>
</feature>
<feature type="compositionally biased region" description="Basic and acidic residues" evidence="1">
    <location>
        <begin position="814"/>
        <end position="826"/>
    </location>
</feature>
<feature type="region of interest" description="Disordered" evidence="1">
    <location>
        <begin position="1158"/>
        <end position="1180"/>
    </location>
</feature>
<reference evidence="3 4" key="1">
    <citation type="submission" date="2015-07" db="EMBL/GenBank/DDBJ databases">
        <title>The genome of Habropoda laboriosa.</title>
        <authorList>
            <person name="Pan H."/>
            <person name="Kapheim K."/>
        </authorList>
    </citation>
    <scope>NUCLEOTIDE SEQUENCE [LARGE SCALE GENOMIC DNA]</scope>
    <source>
        <strain evidence="3">0110345459</strain>
    </source>
</reference>
<organism evidence="3 4">
    <name type="scientific">Habropoda laboriosa</name>
    <dbReference type="NCBI Taxonomy" id="597456"/>
    <lineage>
        <taxon>Eukaryota</taxon>
        <taxon>Metazoa</taxon>
        <taxon>Ecdysozoa</taxon>
        <taxon>Arthropoda</taxon>
        <taxon>Hexapoda</taxon>
        <taxon>Insecta</taxon>
        <taxon>Pterygota</taxon>
        <taxon>Neoptera</taxon>
        <taxon>Endopterygota</taxon>
        <taxon>Hymenoptera</taxon>
        <taxon>Apocrita</taxon>
        <taxon>Aculeata</taxon>
        <taxon>Apoidea</taxon>
        <taxon>Anthophila</taxon>
        <taxon>Apidae</taxon>
        <taxon>Habropoda</taxon>
    </lineage>
</organism>
<feature type="compositionally biased region" description="Basic residues" evidence="1">
    <location>
        <begin position="880"/>
        <end position="899"/>
    </location>
</feature>
<dbReference type="AlphaFoldDB" id="A0A0L7QY65"/>